<evidence type="ECO:0000313" key="6">
    <source>
        <dbReference type="EMBL" id="MBY15641.1"/>
    </source>
</evidence>
<protein>
    <submittedName>
        <fullName evidence="6">Acetyl-coenzyme A transporter 1</fullName>
    </submittedName>
</protein>
<keyword evidence="3 5" id="KW-1133">Transmembrane helix</keyword>
<proteinExistence type="predicted"/>
<feature type="transmembrane region" description="Helical" evidence="5">
    <location>
        <begin position="71"/>
        <end position="94"/>
    </location>
</feature>
<reference evidence="6" key="1">
    <citation type="submission" date="2018-04" db="EMBL/GenBank/DDBJ databases">
        <title>Transcriptome of Schizaphis graminum biotype I.</title>
        <authorList>
            <person name="Scully E.D."/>
            <person name="Geib S.M."/>
            <person name="Palmer N.A."/>
            <person name="Koch K."/>
            <person name="Bradshaw J."/>
            <person name="Heng-Moss T."/>
            <person name="Sarath G."/>
        </authorList>
    </citation>
    <scope>NUCLEOTIDE SEQUENCE</scope>
</reference>
<gene>
    <name evidence="6" type="primary">Slc33a1_9</name>
    <name evidence="6" type="ORF">g.125556</name>
</gene>
<dbReference type="PANTHER" id="PTHR12778">
    <property type="entry name" value="SOLUTE CARRIER FAMILY 33 ACETYL-COA TRANSPORTER -RELATED"/>
    <property type="match status" value="1"/>
</dbReference>
<sequence length="224" mass="25303">MIIQTGLYVITMIVPVIAAKYTAGPKPMSIYLNITPIKLFWNFMFLILIYYGSKLIKNNGIVDIPVHYYAILVLIDSINVIQYNIMLTALVAFYCRISDARFGGTYMTLLNSLSNIAGILSKLISFALIDLLTFKECSFDSENNCSTSHHQNACKSNGGDCITIVNGYYVESVICTVIGIIWYIIFKNKLRELQSKRPSHWVVKMNIQESGNHKNSYALEDVKT</sequence>
<feature type="transmembrane region" description="Helical" evidence="5">
    <location>
        <begin position="106"/>
        <end position="129"/>
    </location>
</feature>
<keyword evidence="4 5" id="KW-0472">Membrane</keyword>
<feature type="transmembrane region" description="Helical" evidence="5">
    <location>
        <begin position="168"/>
        <end position="186"/>
    </location>
</feature>
<feature type="transmembrane region" description="Helical" evidence="5">
    <location>
        <begin position="30"/>
        <end position="51"/>
    </location>
</feature>
<name>A0A2S2NEJ2_SCHGA</name>
<dbReference type="InterPro" id="IPR036259">
    <property type="entry name" value="MFS_trans_sf"/>
</dbReference>
<dbReference type="GO" id="GO:0016020">
    <property type="term" value="C:membrane"/>
    <property type="evidence" value="ECO:0007669"/>
    <property type="project" value="UniProtKB-SubCell"/>
</dbReference>
<dbReference type="PANTHER" id="PTHR12778:SF9">
    <property type="entry name" value="ACETYL-COENZYME A TRANSPORTER 1"/>
    <property type="match status" value="1"/>
</dbReference>
<dbReference type="InterPro" id="IPR004752">
    <property type="entry name" value="AmpG_permease/AT-1"/>
</dbReference>
<dbReference type="GO" id="GO:0008521">
    <property type="term" value="F:acetyl-CoA transmembrane transporter activity"/>
    <property type="evidence" value="ECO:0007669"/>
    <property type="project" value="InterPro"/>
</dbReference>
<evidence type="ECO:0000256" key="3">
    <source>
        <dbReference type="ARBA" id="ARBA00022989"/>
    </source>
</evidence>
<dbReference type="SUPFAM" id="SSF103473">
    <property type="entry name" value="MFS general substrate transporter"/>
    <property type="match status" value="1"/>
</dbReference>
<accession>A0A2S2NEJ2</accession>
<evidence type="ECO:0000256" key="2">
    <source>
        <dbReference type="ARBA" id="ARBA00022692"/>
    </source>
</evidence>
<dbReference type="InterPro" id="IPR024371">
    <property type="entry name" value="AcetylCoA_trans_1-like"/>
</dbReference>
<dbReference type="AlphaFoldDB" id="A0A2S2NEJ2"/>
<dbReference type="Pfam" id="PF13000">
    <property type="entry name" value="Acatn"/>
    <property type="match status" value="1"/>
</dbReference>
<evidence type="ECO:0000256" key="1">
    <source>
        <dbReference type="ARBA" id="ARBA00004141"/>
    </source>
</evidence>
<organism evidence="6">
    <name type="scientific">Schizaphis graminum</name>
    <name type="common">Green bug aphid</name>
    <dbReference type="NCBI Taxonomy" id="13262"/>
    <lineage>
        <taxon>Eukaryota</taxon>
        <taxon>Metazoa</taxon>
        <taxon>Ecdysozoa</taxon>
        <taxon>Arthropoda</taxon>
        <taxon>Hexapoda</taxon>
        <taxon>Insecta</taxon>
        <taxon>Pterygota</taxon>
        <taxon>Neoptera</taxon>
        <taxon>Paraneoptera</taxon>
        <taxon>Hemiptera</taxon>
        <taxon>Sternorrhyncha</taxon>
        <taxon>Aphidomorpha</taxon>
        <taxon>Aphidoidea</taxon>
        <taxon>Aphididae</taxon>
        <taxon>Aphidini</taxon>
        <taxon>Schizaphis</taxon>
    </lineage>
</organism>
<evidence type="ECO:0000256" key="5">
    <source>
        <dbReference type="SAM" id="Phobius"/>
    </source>
</evidence>
<comment type="subcellular location">
    <subcellularLocation>
        <location evidence="1">Membrane</location>
        <topology evidence="1">Multi-pass membrane protein</topology>
    </subcellularLocation>
</comment>
<dbReference type="GO" id="GO:0035348">
    <property type="term" value="P:acetyl-CoA transmembrane transport"/>
    <property type="evidence" value="ECO:0007669"/>
    <property type="project" value="InterPro"/>
</dbReference>
<evidence type="ECO:0000256" key="4">
    <source>
        <dbReference type="ARBA" id="ARBA00023136"/>
    </source>
</evidence>
<keyword evidence="2 5" id="KW-0812">Transmembrane</keyword>
<dbReference type="EMBL" id="GGMR01003022">
    <property type="protein sequence ID" value="MBY15641.1"/>
    <property type="molecule type" value="Transcribed_RNA"/>
</dbReference>